<dbReference type="InterPro" id="IPR013830">
    <property type="entry name" value="SGNH_hydro"/>
</dbReference>
<dbReference type="EMBL" id="MK372342">
    <property type="protein sequence ID" value="QAU04418.1"/>
    <property type="molecule type" value="Genomic_DNA"/>
</dbReference>
<evidence type="ECO:0000313" key="2">
    <source>
        <dbReference type="EMBL" id="QAU04418.1"/>
    </source>
</evidence>
<protein>
    <recommendedName>
        <fullName evidence="1">SGNH hydrolase-type esterase domain-containing protein</fullName>
    </recommendedName>
</protein>
<name>A0A410T643_9CAUD</name>
<dbReference type="RefSeq" id="YP_009824917.1">
    <property type="nucleotide sequence ID" value="NC_048208.1"/>
</dbReference>
<reference evidence="2 3" key="1">
    <citation type="submission" date="2019-01" db="EMBL/GenBank/DDBJ databases">
        <title>The whole genome sequence of IME542.</title>
        <authorList>
            <person name="Li P."/>
            <person name="Tong Y."/>
            <person name="Wang J."/>
        </authorList>
    </citation>
    <scope>NUCLEOTIDE SEQUENCE [LARGE SCALE GENOMIC DNA]</scope>
</reference>
<dbReference type="CDD" id="cd00229">
    <property type="entry name" value="SGNH_hydrolase"/>
    <property type="match status" value="1"/>
</dbReference>
<evidence type="ECO:0000313" key="3">
    <source>
        <dbReference type="Proteomes" id="UP000289271"/>
    </source>
</evidence>
<dbReference type="SUPFAM" id="SSF52266">
    <property type="entry name" value="SGNH hydrolase"/>
    <property type="match status" value="1"/>
</dbReference>
<proteinExistence type="predicted"/>
<sequence>MKVEFMTDSQLFEIKTIGSIATYSIFVDGKLCNADAITTANGEAVSWIQVKANDGVIRKVRHVEIYGINTALGAIQANTEDTFSSDISSERPLIYQMGDSYTYGTGAAYPTQAYVSSPAINDFYAYSRALGFDGIAEWIGGSGWNSTGGQYPATRVSTRLANINRKPSAIVFALGYNDAAAINSGTNKEKLVTSMIEAVSAAKAAHPNVPIVVVSPATPKGITSNIQTVYDLVKGFCSKNGIELLEVSNAVTNANSVVYTGTDNVHPNGLGHQHRGLEIARYVKRVALSGGSLVPKFTSGYIVNFIERNGFSVEVKSETVQAESLEAAQNIIKSRAEANGSIMIEIV</sequence>
<dbReference type="GeneID" id="55016500"/>
<organism evidence="2 3">
    <name type="scientific">Escherichia phage vB_EcoS_IME542</name>
    <dbReference type="NCBI Taxonomy" id="2507711"/>
    <lineage>
        <taxon>Viruses</taxon>
        <taxon>Duplodnaviria</taxon>
        <taxon>Heunggongvirae</taxon>
        <taxon>Uroviricota</taxon>
        <taxon>Caudoviricetes</taxon>
        <taxon>Drexlerviridae</taxon>
        <taxon>Braunvirinae</taxon>
        <taxon>Christensenvirus</taxon>
        <taxon>Christensenvirus IME542</taxon>
    </lineage>
</organism>
<dbReference type="InterPro" id="IPR036514">
    <property type="entry name" value="SGNH_hydro_sf"/>
</dbReference>
<dbReference type="KEGG" id="vg:55016500"/>
<accession>A0A410T643</accession>
<evidence type="ECO:0000259" key="1">
    <source>
        <dbReference type="Pfam" id="PF13472"/>
    </source>
</evidence>
<keyword evidence="3" id="KW-1185">Reference proteome</keyword>
<feature type="domain" description="SGNH hydrolase-type esterase" evidence="1">
    <location>
        <begin position="97"/>
        <end position="273"/>
    </location>
</feature>
<dbReference type="Pfam" id="PF13472">
    <property type="entry name" value="Lipase_GDSL_2"/>
    <property type="match status" value="1"/>
</dbReference>
<dbReference type="Gene3D" id="3.40.50.1110">
    <property type="entry name" value="SGNH hydrolase"/>
    <property type="match status" value="1"/>
</dbReference>
<dbReference type="Proteomes" id="UP000289271">
    <property type="component" value="Segment"/>
</dbReference>